<proteinExistence type="inferred from homology"/>
<dbReference type="PANTHER" id="PTHR11351">
    <property type="entry name" value="ACYL-COA DESATURASE"/>
    <property type="match status" value="1"/>
</dbReference>
<evidence type="ECO:0000256" key="10">
    <source>
        <dbReference type="ARBA" id="ARBA00023136"/>
    </source>
</evidence>
<feature type="transmembrane region" description="Helical" evidence="14">
    <location>
        <begin position="39"/>
        <end position="62"/>
    </location>
</feature>
<keyword evidence="9" id="KW-0443">Lipid metabolism</keyword>
<dbReference type="PANTHER" id="PTHR11351:SF98">
    <property type="entry name" value="RE43130P"/>
    <property type="match status" value="1"/>
</dbReference>
<evidence type="ECO:0000256" key="14">
    <source>
        <dbReference type="SAM" id="Phobius"/>
    </source>
</evidence>
<evidence type="ECO:0000256" key="8">
    <source>
        <dbReference type="ARBA" id="ARBA00023004"/>
    </source>
</evidence>
<evidence type="ECO:0000313" key="16">
    <source>
        <dbReference type="Proteomes" id="UP000515158"/>
    </source>
</evidence>
<keyword evidence="11 12" id="KW-0275">Fatty acid biosynthesis</keyword>
<evidence type="ECO:0000256" key="1">
    <source>
        <dbReference type="ARBA" id="ARBA00004141"/>
    </source>
</evidence>
<feature type="transmembrane region" description="Helical" evidence="14">
    <location>
        <begin position="190"/>
        <end position="211"/>
    </location>
</feature>
<evidence type="ECO:0000313" key="17">
    <source>
        <dbReference type="RefSeq" id="XP_034247034.1"/>
    </source>
</evidence>
<keyword evidence="10 14" id="KW-0472">Membrane</keyword>
<dbReference type="RefSeq" id="XP_034247035.1">
    <property type="nucleotide sequence ID" value="XM_034391144.1"/>
</dbReference>
<keyword evidence="4 12" id="KW-0812">Transmembrane</keyword>
<keyword evidence="7 12" id="KW-0560">Oxidoreductase</keyword>
<dbReference type="GO" id="GO:0005789">
    <property type="term" value="C:endoplasmic reticulum membrane"/>
    <property type="evidence" value="ECO:0007669"/>
    <property type="project" value="TreeGrafter"/>
</dbReference>
<dbReference type="GeneID" id="117648581"/>
<evidence type="ECO:0000256" key="3">
    <source>
        <dbReference type="ARBA" id="ARBA00022516"/>
    </source>
</evidence>
<feature type="transmembrane region" description="Helical" evidence="14">
    <location>
        <begin position="74"/>
        <end position="96"/>
    </location>
</feature>
<dbReference type="Pfam" id="PF00487">
    <property type="entry name" value="FA_desaturase"/>
    <property type="match status" value="1"/>
</dbReference>
<reference evidence="17 18" key="1">
    <citation type="submission" date="2025-04" db="UniProtKB">
        <authorList>
            <consortium name="RefSeq"/>
        </authorList>
    </citation>
    <scope>IDENTIFICATION</scope>
    <source>
        <tissue evidence="17 18">Total insect</tissue>
    </source>
</reference>
<dbReference type="InterPro" id="IPR005804">
    <property type="entry name" value="FA_desaturase_dom"/>
</dbReference>
<dbReference type="KEGG" id="tpal:117648581"/>
<keyword evidence="6 14" id="KW-1133">Transmembrane helix</keyword>
<evidence type="ECO:0000256" key="13">
    <source>
        <dbReference type="SAM" id="MobiDB-lite"/>
    </source>
</evidence>
<dbReference type="GO" id="GO:0005506">
    <property type="term" value="F:iron ion binding"/>
    <property type="evidence" value="ECO:0007669"/>
    <property type="project" value="TreeGrafter"/>
</dbReference>
<comment type="cofactor">
    <cofactor evidence="12">
        <name>Fe(2+)</name>
        <dbReference type="ChEBI" id="CHEBI:29033"/>
    </cofactor>
</comment>
<dbReference type="GO" id="GO:0006636">
    <property type="term" value="P:unsaturated fatty acid biosynthetic process"/>
    <property type="evidence" value="ECO:0007669"/>
    <property type="project" value="TreeGrafter"/>
</dbReference>
<evidence type="ECO:0000256" key="4">
    <source>
        <dbReference type="ARBA" id="ARBA00022692"/>
    </source>
</evidence>
<evidence type="ECO:0000256" key="9">
    <source>
        <dbReference type="ARBA" id="ARBA00023098"/>
    </source>
</evidence>
<dbReference type="CDD" id="cd03505">
    <property type="entry name" value="Delta9-FADS-like"/>
    <property type="match status" value="1"/>
</dbReference>
<dbReference type="AlphaFoldDB" id="A0A6P8Z904"/>
<dbReference type="OrthoDB" id="10260134at2759"/>
<evidence type="ECO:0000256" key="12">
    <source>
        <dbReference type="RuleBase" id="RU000581"/>
    </source>
</evidence>
<feature type="transmembrane region" description="Helical" evidence="14">
    <location>
        <begin position="217"/>
        <end position="237"/>
    </location>
</feature>
<dbReference type="RefSeq" id="XP_034247034.1">
    <property type="nucleotide sequence ID" value="XM_034391143.1"/>
</dbReference>
<evidence type="ECO:0000256" key="11">
    <source>
        <dbReference type="ARBA" id="ARBA00023160"/>
    </source>
</evidence>
<feature type="compositionally biased region" description="Basic and acidic residues" evidence="13">
    <location>
        <begin position="322"/>
        <end position="350"/>
    </location>
</feature>
<comment type="subcellular location">
    <subcellularLocation>
        <location evidence="1">Membrane</location>
        <topology evidence="1">Multi-pass membrane protein</topology>
    </subcellularLocation>
</comment>
<keyword evidence="5" id="KW-0276">Fatty acid metabolism</keyword>
<comment type="similarity">
    <text evidence="2 12">Belongs to the fatty acid desaturase type 1 family.</text>
</comment>
<comment type="domain">
    <text evidence="12">The histidine box domains are involved in binding the catalytic metal ions.</text>
</comment>
<protein>
    <submittedName>
        <fullName evidence="17 18">Acyl-CoA Delta(11) desaturase-like isoform X1</fullName>
    </submittedName>
</protein>
<dbReference type="GO" id="GO:0004768">
    <property type="term" value="F:stearoyl-CoA 9-desaturase activity"/>
    <property type="evidence" value="ECO:0007669"/>
    <property type="project" value="TreeGrafter"/>
</dbReference>
<keyword evidence="8" id="KW-0408">Iron</keyword>
<keyword evidence="16" id="KW-1185">Reference proteome</keyword>
<feature type="domain" description="Fatty acid desaturase" evidence="15">
    <location>
        <begin position="74"/>
        <end position="278"/>
    </location>
</feature>
<evidence type="ECO:0000256" key="6">
    <source>
        <dbReference type="ARBA" id="ARBA00022989"/>
    </source>
</evidence>
<accession>A0A6P8Z904</accession>
<dbReference type="Proteomes" id="UP000515158">
    <property type="component" value="Unplaced"/>
</dbReference>
<dbReference type="PRINTS" id="PR00075">
    <property type="entry name" value="FACDDSATRASE"/>
</dbReference>
<evidence type="ECO:0000256" key="2">
    <source>
        <dbReference type="ARBA" id="ARBA00009295"/>
    </source>
</evidence>
<dbReference type="InterPro" id="IPR015876">
    <property type="entry name" value="Acyl-CoA_DS"/>
</dbReference>
<evidence type="ECO:0000259" key="15">
    <source>
        <dbReference type="Pfam" id="PF00487"/>
    </source>
</evidence>
<organism evidence="18">
    <name type="scientific">Thrips palmi</name>
    <name type="common">Melon thrips</name>
    <dbReference type="NCBI Taxonomy" id="161013"/>
    <lineage>
        <taxon>Eukaryota</taxon>
        <taxon>Metazoa</taxon>
        <taxon>Ecdysozoa</taxon>
        <taxon>Arthropoda</taxon>
        <taxon>Hexapoda</taxon>
        <taxon>Insecta</taxon>
        <taxon>Pterygota</taxon>
        <taxon>Neoptera</taxon>
        <taxon>Paraneoptera</taxon>
        <taxon>Thysanoptera</taxon>
        <taxon>Terebrantia</taxon>
        <taxon>Thripoidea</taxon>
        <taxon>Thripidae</taxon>
        <taxon>Thrips</taxon>
    </lineage>
</organism>
<evidence type="ECO:0000256" key="5">
    <source>
        <dbReference type="ARBA" id="ARBA00022832"/>
    </source>
</evidence>
<sequence>MTPEPSKVPPATGLLPAKLAPVSAMQDNMAKAKPYEWKIVWTKVFVFIYLHYAITRAAYLFLTGQIYPHFYTTWLWVALINALTVFGVTAGSHRLWSHRAYKAKWQLRTLLMLCQTLSFQNHIYDWVRDHRVHHKFTDTDADPHNSKRGFFFAHMGWLLIRKHPEVGIKGATIDFSDLERDPIVMFQKKYYLILVPVVAFAIPTLVPTLLWGESIYFGWYVTTITRYVLALHATWLVNSAAHIYGTRPIDKSLSPTENAFVAYITFGEGWHNYHHVFPWDYKAAELGNYKRNLTTAFIDFFSRVGWAYDLKTVSKEMVEKRVRRTGDGSHPYSHPDDGHHHDGHHDHQHGDGVWGWGDEAMSREDILDATTIKPAQVRRRLSPKA</sequence>
<gene>
    <name evidence="17 18" type="primary">LOC117648581</name>
</gene>
<evidence type="ECO:0000256" key="7">
    <source>
        <dbReference type="ARBA" id="ARBA00023002"/>
    </source>
</evidence>
<name>A0A6P8Z904_THRPL</name>
<keyword evidence="3 12" id="KW-0444">Lipid biosynthesis</keyword>
<feature type="region of interest" description="Disordered" evidence="13">
    <location>
        <begin position="322"/>
        <end position="354"/>
    </location>
</feature>
<evidence type="ECO:0000313" key="18">
    <source>
        <dbReference type="RefSeq" id="XP_034247035.1"/>
    </source>
</evidence>